<protein>
    <submittedName>
        <fullName evidence="2">Uncharacterized protein</fullName>
    </submittedName>
</protein>
<dbReference type="HOGENOM" id="CLU_1454957_0_0_1"/>
<evidence type="ECO:0000256" key="1">
    <source>
        <dbReference type="SAM" id="MobiDB-lite"/>
    </source>
</evidence>
<dbReference type="EMBL" id="CAFZ01001768">
    <property type="protein sequence ID" value="CCA77600.1"/>
    <property type="molecule type" value="Genomic_DNA"/>
</dbReference>
<accession>G4U207</accession>
<dbReference type="InParanoid" id="G4U207"/>
<feature type="compositionally biased region" description="Polar residues" evidence="1">
    <location>
        <begin position="55"/>
        <end position="66"/>
    </location>
</feature>
<gene>
    <name evidence="2" type="ORF">PIIN_11577</name>
</gene>
<feature type="region of interest" description="Disordered" evidence="1">
    <location>
        <begin position="1"/>
        <end position="24"/>
    </location>
</feature>
<comment type="caution">
    <text evidence="2">The sequence shown here is derived from an EMBL/GenBank/DDBJ whole genome shotgun (WGS) entry which is preliminary data.</text>
</comment>
<reference evidence="2 3" key="1">
    <citation type="journal article" date="2011" name="PLoS Pathog.">
        <title>Endophytic Life Strategies Decoded by Genome and Transcriptome Analyses of the Mutualistic Root Symbiont Piriformospora indica.</title>
        <authorList>
            <person name="Zuccaro A."/>
            <person name="Lahrmann U."/>
            <person name="Guldener U."/>
            <person name="Langen G."/>
            <person name="Pfiffi S."/>
            <person name="Biedenkopf D."/>
            <person name="Wong P."/>
            <person name="Samans B."/>
            <person name="Grimm C."/>
            <person name="Basiewicz M."/>
            <person name="Murat C."/>
            <person name="Martin F."/>
            <person name="Kogel K.H."/>
        </authorList>
    </citation>
    <scope>NUCLEOTIDE SEQUENCE [LARGE SCALE GENOMIC DNA]</scope>
    <source>
        <strain evidence="2 3">DSM 11827</strain>
    </source>
</reference>
<evidence type="ECO:0000313" key="2">
    <source>
        <dbReference type="EMBL" id="CCA77600.1"/>
    </source>
</evidence>
<feature type="region of interest" description="Disordered" evidence="1">
    <location>
        <begin position="53"/>
        <end position="76"/>
    </location>
</feature>
<dbReference type="AlphaFoldDB" id="G4U207"/>
<name>G4U207_SERID</name>
<feature type="compositionally biased region" description="Basic and acidic residues" evidence="1">
    <location>
        <begin position="67"/>
        <end position="76"/>
    </location>
</feature>
<organism evidence="2 3">
    <name type="scientific">Serendipita indica (strain DSM 11827)</name>
    <name type="common">Root endophyte fungus</name>
    <name type="synonym">Piriformospora indica</name>
    <dbReference type="NCBI Taxonomy" id="1109443"/>
    <lineage>
        <taxon>Eukaryota</taxon>
        <taxon>Fungi</taxon>
        <taxon>Dikarya</taxon>
        <taxon>Basidiomycota</taxon>
        <taxon>Agaricomycotina</taxon>
        <taxon>Agaricomycetes</taxon>
        <taxon>Sebacinales</taxon>
        <taxon>Serendipitaceae</taxon>
        <taxon>Serendipita</taxon>
    </lineage>
</organism>
<evidence type="ECO:0000313" key="3">
    <source>
        <dbReference type="Proteomes" id="UP000007148"/>
    </source>
</evidence>
<proteinExistence type="predicted"/>
<keyword evidence="3" id="KW-1185">Reference proteome</keyword>
<dbReference type="Proteomes" id="UP000007148">
    <property type="component" value="Unassembled WGS sequence"/>
</dbReference>
<sequence length="186" mass="20840">MHVPPLNKQLLDRHTRYKSSDCPTPDEVRVRLNDARAHCHRLLLSTINLHGDNLASDSKNTDNGQSNDKDLTNGREGEEQSFQAFLKVIENSLMSQDIPLRNLLAEVQEARVRVAKSRSFINHMPNETLGEIFLNAIRFPSYISLNGKMPTMLSITPSCSPTFATAGKQSPLPYQLCRHTLSSIQG</sequence>